<keyword evidence="1" id="KW-0732">Signal</keyword>
<dbReference type="AlphaFoldDB" id="A0A1F6D4U9"/>
<gene>
    <name evidence="2" type="ORF">A3F84_20855</name>
</gene>
<protein>
    <submittedName>
        <fullName evidence="2">Uncharacterized protein</fullName>
    </submittedName>
</protein>
<feature type="signal peptide" evidence="1">
    <location>
        <begin position="1"/>
        <end position="22"/>
    </location>
</feature>
<name>A0A1F6D4U9_HANXR</name>
<dbReference type="Proteomes" id="UP000178606">
    <property type="component" value="Unassembled WGS sequence"/>
</dbReference>
<feature type="chain" id="PRO_5009523686" evidence="1">
    <location>
        <begin position="23"/>
        <end position="204"/>
    </location>
</feature>
<accession>A0A1F6D4U9</accession>
<dbReference type="EMBL" id="MFKF01000033">
    <property type="protein sequence ID" value="OGG56395.1"/>
    <property type="molecule type" value="Genomic_DNA"/>
</dbReference>
<comment type="caution">
    <text evidence="2">The sequence shown here is derived from an EMBL/GenBank/DDBJ whole genome shotgun (WGS) entry which is preliminary data.</text>
</comment>
<evidence type="ECO:0000313" key="2">
    <source>
        <dbReference type="EMBL" id="OGG56395.1"/>
    </source>
</evidence>
<organism evidence="2 3">
    <name type="scientific">Handelsmanbacteria sp. (strain RIFCSPLOWO2_12_FULL_64_10)</name>
    <dbReference type="NCBI Taxonomy" id="1817868"/>
    <lineage>
        <taxon>Bacteria</taxon>
        <taxon>Candidatus Handelsmaniibacteriota</taxon>
    </lineage>
</organism>
<sequence>MKAATRLATVLLTFICISELVAQSNPDCDGVRIPASVSFDLRGSGLAASAPTPPLTAARVAANIGKPAAVVHAPAPPALPTATSVLSSMSLYTGGWTLALPPAPVPIPGMVPVVPFASSSNTAATADPGATGPATALVAYAVIPVTPSSATVAPSVAAPAVVTPSATVVEPAKAAAAAAPAAVKGVEGAVIGGAAGAGGAVKGP</sequence>
<evidence type="ECO:0000313" key="3">
    <source>
        <dbReference type="Proteomes" id="UP000178606"/>
    </source>
</evidence>
<reference evidence="2 3" key="1">
    <citation type="journal article" date="2016" name="Nat. Commun.">
        <title>Thousands of microbial genomes shed light on interconnected biogeochemical processes in an aquifer system.</title>
        <authorList>
            <person name="Anantharaman K."/>
            <person name="Brown C.T."/>
            <person name="Hug L.A."/>
            <person name="Sharon I."/>
            <person name="Castelle C.J."/>
            <person name="Probst A.J."/>
            <person name="Thomas B.C."/>
            <person name="Singh A."/>
            <person name="Wilkins M.J."/>
            <person name="Karaoz U."/>
            <person name="Brodie E.L."/>
            <person name="Williams K.H."/>
            <person name="Hubbard S.S."/>
            <person name="Banfield J.F."/>
        </authorList>
    </citation>
    <scope>NUCLEOTIDE SEQUENCE [LARGE SCALE GENOMIC DNA]</scope>
    <source>
        <strain evidence="3">RIFCSPLOWO2_12_FULL_64_10</strain>
    </source>
</reference>
<proteinExistence type="predicted"/>
<evidence type="ECO:0000256" key="1">
    <source>
        <dbReference type="SAM" id="SignalP"/>
    </source>
</evidence>